<feature type="signal peptide" evidence="1">
    <location>
        <begin position="1"/>
        <end position="25"/>
    </location>
</feature>
<name>A0ABZ2IK46_9BACT</name>
<protein>
    <submittedName>
        <fullName evidence="2">DUF3836 domain-containing protein</fullName>
    </submittedName>
</protein>
<proteinExistence type="predicted"/>
<dbReference type="Proteomes" id="UP001320603">
    <property type="component" value="Chromosome"/>
</dbReference>
<dbReference type="Pfam" id="PF12930">
    <property type="entry name" value="DUF3836"/>
    <property type="match status" value="1"/>
</dbReference>
<dbReference type="EMBL" id="CP146284">
    <property type="protein sequence ID" value="WWV66426.1"/>
    <property type="molecule type" value="Genomic_DNA"/>
</dbReference>
<dbReference type="InterPro" id="IPR024339">
    <property type="entry name" value="DUF3836"/>
</dbReference>
<dbReference type="Gene3D" id="2.40.128.720">
    <property type="match status" value="1"/>
</dbReference>
<keyword evidence="1" id="KW-0732">Signal</keyword>
<accession>A0ABZ2IK46</accession>
<organism evidence="2 3">
    <name type="scientific">Parabacteroides absconsus</name>
    <dbReference type="NCBI Taxonomy" id="2951805"/>
    <lineage>
        <taxon>Bacteria</taxon>
        <taxon>Pseudomonadati</taxon>
        <taxon>Bacteroidota</taxon>
        <taxon>Bacteroidia</taxon>
        <taxon>Bacteroidales</taxon>
        <taxon>Tannerellaceae</taxon>
        <taxon>Parabacteroides</taxon>
    </lineage>
</organism>
<keyword evidence="3" id="KW-1185">Reference proteome</keyword>
<feature type="chain" id="PRO_5045781523" evidence="1">
    <location>
        <begin position="26"/>
        <end position="137"/>
    </location>
</feature>
<gene>
    <name evidence="2" type="ORF">NEE14_000065</name>
</gene>
<dbReference type="RefSeq" id="WP_251966238.1">
    <property type="nucleotide sequence ID" value="NZ_CP146284.1"/>
</dbReference>
<reference evidence="2 3" key="1">
    <citation type="submission" date="2024-02" db="EMBL/GenBank/DDBJ databases">
        <title>Whole genome sequencing of Parabacteroides sp. AD58.</title>
        <authorList>
            <person name="Chaplin A.V."/>
            <person name="Pikina A.P."/>
            <person name="Sokolova S.R."/>
            <person name="Korostin D.O."/>
            <person name="Efimov B.A."/>
        </authorList>
    </citation>
    <scope>NUCLEOTIDE SEQUENCE [LARGE SCALE GENOMIC DNA]</scope>
    <source>
        <strain evidence="2 3">AD58</strain>
    </source>
</reference>
<evidence type="ECO:0000256" key="1">
    <source>
        <dbReference type="SAM" id="SignalP"/>
    </source>
</evidence>
<evidence type="ECO:0000313" key="3">
    <source>
        <dbReference type="Proteomes" id="UP001320603"/>
    </source>
</evidence>
<evidence type="ECO:0000313" key="2">
    <source>
        <dbReference type="EMBL" id="WWV66426.1"/>
    </source>
</evidence>
<sequence length="137" mass="15998">MKTQSFSKSIITLAFTLVCGLVANAASPRNYLYDTKEENGLITSKTIFLQDDNGMLDKQVKYEFVYNEAGKVSVKKAYRWNVDENKWLPFYQTTYTYDDKKQMIESNYGMWNQKTKQFDLNMQTLSIPASNYNEIFS</sequence>